<comment type="caution">
    <text evidence="3">The sequence shown here is derived from an EMBL/GenBank/DDBJ whole genome shotgun (WGS) entry which is preliminary data.</text>
</comment>
<feature type="compositionally biased region" description="Polar residues" evidence="1">
    <location>
        <begin position="271"/>
        <end position="284"/>
    </location>
</feature>
<dbReference type="AlphaFoldDB" id="A0A0L6UMG4"/>
<keyword evidence="2" id="KW-1133">Transmembrane helix</keyword>
<evidence type="ECO:0000256" key="1">
    <source>
        <dbReference type="SAM" id="MobiDB-lite"/>
    </source>
</evidence>
<evidence type="ECO:0000313" key="3">
    <source>
        <dbReference type="EMBL" id="KNZ49714.1"/>
    </source>
</evidence>
<reference evidence="3 4" key="1">
    <citation type="submission" date="2015-08" db="EMBL/GenBank/DDBJ databases">
        <title>Next Generation Sequencing and Analysis of the Genome of Puccinia sorghi L Schw, the Causal Agent of Maize Common Rust.</title>
        <authorList>
            <person name="Rochi L."/>
            <person name="Burguener G."/>
            <person name="Darino M."/>
            <person name="Turjanski A."/>
            <person name="Kreff E."/>
            <person name="Dieguez M.J."/>
            <person name="Sacco F."/>
        </authorList>
    </citation>
    <scope>NUCLEOTIDE SEQUENCE [LARGE SCALE GENOMIC DNA]</scope>
    <source>
        <strain evidence="3 4">RO10H11247</strain>
    </source>
</reference>
<feature type="transmembrane region" description="Helical" evidence="2">
    <location>
        <begin position="7"/>
        <end position="30"/>
    </location>
</feature>
<sequence length="390" mass="45288">FERKLRFMMCCNFFSFLLIPKPLPLSFFFLMTISVINSRPFRMNHEYKSIFFLHYLGTSFTSLYLVYIIIPNRSNLIIGSYHYFYTTPLESMHTHNLSGNRIYKDMDKTLFWLGDPQGNKQAQRSLVQSLFDKEIANKLRMEDFSFKEFISVALKKKVDAQGYNKNTTSPISEPAGNVIRSSEMKSNNDSICISTVLVTNKLKRICLMKPTRVMRNKETNGNVKLQNASYPELLPSNFFQDNNRRKKKKKKNQMLAQLTPSECALDEFSRESNPQNINPKSQGTPKEAWNPFESYEEYASKRDAGEHLGFKKLKSDQSTTDTLLIPKNDEEKISNNGLSFEISIGITGKNYYLINQCVLIRKKIEEIAQLENFFFFTLRIKGSFLKLPLK</sequence>
<gene>
    <name evidence="3" type="ORF">VP01_4833g1</name>
</gene>
<evidence type="ECO:0000256" key="2">
    <source>
        <dbReference type="SAM" id="Phobius"/>
    </source>
</evidence>
<organism evidence="3 4">
    <name type="scientific">Puccinia sorghi</name>
    <dbReference type="NCBI Taxonomy" id="27349"/>
    <lineage>
        <taxon>Eukaryota</taxon>
        <taxon>Fungi</taxon>
        <taxon>Dikarya</taxon>
        <taxon>Basidiomycota</taxon>
        <taxon>Pucciniomycotina</taxon>
        <taxon>Pucciniomycetes</taxon>
        <taxon>Pucciniales</taxon>
        <taxon>Pucciniaceae</taxon>
        <taxon>Puccinia</taxon>
    </lineage>
</organism>
<evidence type="ECO:0000313" key="4">
    <source>
        <dbReference type="Proteomes" id="UP000037035"/>
    </source>
</evidence>
<dbReference type="Proteomes" id="UP000037035">
    <property type="component" value="Unassembled WGS sequence"/>
</dbReference>
<feature type="non-terminal residue" evidence="3">
    <location>
        <position position="1"/>
    </location>
</feature>
<accession>A0A0L6UMG4</accession>
<feature type="region of interest" description="Disordered" evidence="1">
    <location>
        <begin position="234"/>
        <end position="288"/>
    </location>
</feature>
<proteinExistence type="predicted"/>
<protein>
    <submittedName>
        <fullName evidence="3">Uncharacterized protein</fullName>
    </submittedName>
</protein>
<keyword evidence="4" id="KW-1185">Reference proteome</keyword>
<feature type="transmembrane region" description="Helical" evidence="2">
    <location>
        <begin position="50"/>
        <end position="70"/>
    </location>
</feature>
<keyword evidence="2" id="KW-0812">Transmembrane</keyword>
<name>A0A0L6UMG4_9BASI</name>
<keyword evidence="2" id="KW-0472">Membrane</keyword>
<dbReference type="VEuPathDB" id="FungiDB:VP01_4833g1"/>
<dbReference type="EMBL" id="LAVV01009980">
    <property type="protein sequence ID" value="KNZ49714.1"/>
    <property type="molecule type" value="Genomic_DNA"/>
</dbReference>